<organism evidence="2 3">
    <name type="scientific">Mycena rosella</name>
    <name type="common">Pink bonnet</name>
    <name type="synonym">Agaricus rosellus</name>
    <dbReference type="NCBI Taxonomy" id="1033263"/>
    <lineage>
        <taxon>Eukaryota</taxon>
        <taxon>Fungi</taxon>
        <taxon>Dikarya</taxon>
        <taxon>Basidiomycota</taxon>
        <taxon>Agaricomycotina</taxon>
        <taxon>Agaricomycetes</taxon>
        <taxon>Agaricomycetidae</taxon>
        <taxon>Agaricales</taxon>
        <taxon>Marasmiineae</taxon>
        <taxon>Mycenaceae</taxon>
        <taxon>Mycena</taxon>
    </lineage>
</organism>
<feature type="compositionally biased region" description="Gly residues" evidence="1">
    <location>
        <begin position="164"/>
        <end position="173"/>
    </location>
</feature>
<feature type="region of interest" description="Disordered" evidence="1">
    <location>
        <begin position="196"/>
        <end position="232"/>
    </location>
</feature>
<feature type="region of interest" description="Disordered" evidence="1">
    <location>
        <begin position="247"/>
        <end position="297"/>
    </location>
</feature>
<evidence type="ECO:0000313" key="2">
    <source>
        <dbReference type="EMBL" id="KAJ7690109.1"/>
    </source>
</evidence>
<comment type="caution">
    <text evidence="2">The sequence shown here is derived from an EMBL/GenBank/DDBJ whole genome shotgun (WGS) entry which is preliminary data.</text>
</comment>
<dbReference type="Proteomes" id="UP001221757">
    <property type="component" value="Unassembled WGS sequence"/>
</dbReference>
<sequence>MQYTGAKTGTLERSRLGAAIQKQPSGVAHKARLEGRRTCTFARHLLVGVAHCTQGSRQRIPRLLDVPRDRTFQFPGDVPPPGTTRTFRGGEMEACERCALGSDKPVPSDFPPPAVTRISRCDGIGVEAQFLEVLHEDPKVLCPLRDSQHAHAEESQNTTSPEGLHGGSAGRLTGGPAQVGGKKRVCEHGIAAWDEEHKKGGEAREKREEGAGTRCVSRVPTPSKSKSSAGTNSFVLPYAPRCSLLAQHPGEDHANERETVRCQGQMEGRRKDGKRGEWRRSALDSAPRFSPPSSIAPSSLMRAEADCICCSAWQARPSPLSSTAALFCTRAGAGDLSTNVTLATVIASLIIRDFKRMPDTCDTVLMLPEALWAVVLRSRSTQLMVGRILSSPPCSTTVALATKFAGVEDWSVSKPPSSTISPSTTKVGAGDFSGERRGEGVLEGCVFPTAPAPLIRSQSLQASKCLALTNDNVQAEGSLREASGAIACVGSLATMPVGGASTWISMSAERGAERDGVPGRLHLLMCTRENGLLLHNRCSSSIAITSLSRRKIHADMICERDALSSQAIVPDRILLCGEMDERIQRSDDIRNRFGEIGMQDESMAALEDVDRPPLLGGTPRQGKALELVSFLELLDKELGHECDAKEYPK</sequence>
<dbReference type="EMBL" id="JARKIE010000067">
    <property type="protein sequence ID" value="KAJ7690109.1"/>
    <property type="molecule type" value="Genomic_DNA"/>
</dbReference>
<reference evidence="2" key="1">
    <citation type="submission" date="2023-03" db="EMBL/GenBank/DDBJ databases">
        <title>Massive genome expansion in bonnet fungi (Mycena s.s.) driven by repeated elements and novel gene families across ecological guilds.</title>
        <authorList>
            <consortium name="Lawrence Berkeley National Laboratory"/>
            <person name="Harder C.B."/>
            <person name="Miyauchi S."/>
            <person name="Viragh M."/>
            <person name="Kuo A."/>
            <person name="Thoen E."/>
            <person name="Andreopoulos B."/>
            <person name="Lu D."/>
            <person name="Skrede I."/>
            <person name="Drula E."/>
            <person name="Henrissat B."/>
            <person name="Morin E."/>
            <person name="Kohler A."/>
            <person name="Barry K."/>
            <person name="LaButti K."/>
            <person name="Morin E."/>
            <person name="Salamov A."/>
            <person name="Lipzen A."/>
            <person name="Mereny Z."/>
            <person name="Hegedus B."/>
            <person name="Baldrian P."/>
            <person name="Stursova M."/>
            <person name="Weitz H."/>
            <person name="Taylor A."/>
            <person name="Grigoriev I.V."/>
            <person name="Nagy L.G."/>
            <person name="Martin F."/>
            <person name="Kauserud H."/>
        </authorList>
    </citation>
    <scope>NUCLEOTIDE SEQUENCE</scope>
    <source>
        <strain evidence="2">CBHHK067</strain>
    </source>
</reference>
<feature type="compositionally biased region" description="Basic and acidic residues" evidence="1">
    <location>
        <begin position="249"/>
        <end position="260"/>
    </location>
</feature>
<feature type="compositionally biased region" description="Basic and acidic residues" evidence="1">
    <location>
        <begin position="196"/>
        <end position="211"/>
    </location>
</feature>
<evidence type="ECO:0000256" key="1">
    <source>
        <dbReference type="SAM" id="MobiDB-lite"/>
    </source>
</evidence>
<proteinExistence type="predicted"/>
<gene>
    <name evidence="2" type="ORF">B0H17DRAFT_1134589</name>
</gene>
<protein>
    <submittedName>
        <fullName evidence="2">Uncharacterized protein</fullName>
    </submittedName>
</protein>
<accession>A0AAD7GI40</accession>
<feature type="region of interest" description="Disordered" evidence="1">
    <location>
        <begin position="147"/>
        <end position="181"/>
    </location>
</feature>
<feature type="compositionally biased region" description="Polar residues" evidence="1">
    <location>
        <begin position="220"/>
        <end position="232"/>
    </location>
</feature>
<dbReference type="AlphaFoldDB" id="A0AAD7GI40"/>
<keyword evidence="3" id="KW-1185">Reference proteome</keyword>
<name>A0AAD7GI40_MYCRO</name>
<evidence type="ECO:0000313" key="3">
    <source>
        <dbReference type="Proteomes" id="UP001221757"/>
    </source>
</evidence>
<feature type="compositionally biased region" description="Basic and acidic residues" evidence="1">
    <location>
        <begin position="267"/>
        <end position="282"/>
    </location>
</feature>